<evidence type="ECO:0000313" key="2">
    <source>
        <dbReference type="EMBL" id="KAF2773180.1"/>
    </source>
</evidence>
<sequence>MHVVNVFHPRLFQHPGAALATIICAIIFNFWTIPSHIKTSDQTSTRPNHTLVNPSIAVPCAASGCVLIASVVCAEVGSAQSDPSPVNEFDICIDCLVRHGSHLSELYFTLGDVEERRAISNPFSMWFPTSSGCCLSC</sequence>
<proteinExistence type="predicted"/>
<accession>A0A6G1LKP0</accession>
<keyword evidence="1" id="KW-1133">Transmembrane helix</keyword>
<keyword evidence="1" id="KW-0812">Transmembrane</keyword>
<dbReference type="AlphaFoldDB" id="A0A6G1LKP0"/>
<evidence type="ECO:0000256" key="1">
    <source>
        <dbReference type="SAM" id="Phobius"/>
    </source>
</evidence>
<feature type="transmembrane region" description="Helical" evidence="1">
    <location>
        <begin position="12"/>
        <end position="31"/>
    </location>
</feature>
<evidence type="ECO:0000313" key="3">
    <source>
        <dbReference type="Proteomes" id="UP000799436"/>
    </source>
</evidence>
<dbReference type="Proteomes" id="UP000799436">
    <property type="component" value="Unassembled WGS sequence"/>
</dbReference>
<dbReference type="EMBL" id="ML995812">
    <property type="protein sequence ID" value="KAF2773180.1"/>
    <property type="molecule type" value="Genomic_DNA"/>
</dbReference>
<organism evidence="2 3">
    <name type="scientific">Teratosphaeria nubilosa</name>
    <dbReference type="NCBI Taxonomy" id="161662"/>
    <lineage>
        <taxon>Eukaryota</taxon>
        <taxon>Fungi</taxon>
        <taxon>Dikarya</taxon>
        <taxon>Ascomycota</taxon>
        <taxon>Pezizomycotina</taxon>
        <taxon>Dothideomycetes</taxon>
        <taxon>Dothideomycetidae</taxon>
        <taxon>Mycosphaerellales</taxon>
        <taxon>Teratosphaeriaceae</taxon>
        <taxon>Teratosphaeria</taxon>
    </lineage>
</organism>
<keyword evidence="3" id="KW-1185">Reference proteome</keyword>
<protein>
    <submittedName>
        <fullName evidence="2">Uncharacterized protein</fullName>
    </submittedName>
</protein>
<gene>
    <name evidence="2" type="ORF">EJ03DRAFT_333768</name>
</gene>
<reference evidence="2" key="1">
    <citation type="journal article" date="2020" name="Stud. Mycol.">
        <title>101 Dothideomycetes genomes: a test case for predicting lifestyles and emergence of pathogens.</title>
        <authorList>
            <person name="Haridas S."/>
            <person name="Albert R."/>
            <person name="Binder M."/>
            <person name="Bloem J."/>
            <person name="Labutti K."/>
            <person name="Salamov A."/>
            <person name="Andreopoulos B."/>
            <person name="Baker S."/>
            <person name="Barry K."/>
            <person name="Bills G."/>
            <person name="Bluhm B."/>
            <person name="Cannon C."/>
            <person name="Castanera R."/>
            <person name="Culley D."/>
            <person name="Daum C."/>
            <person name="Ezra D."/>
            <person name="Gonzalez J."/>
            <person name="Henrissat B."/>
            <person name="Kuo A."/>
            <person name="Liang C."/>
            <person name="Lipzen A."/>
            <person name="Lutzoni F."/>
            <person name="Magnuson J."/>
            <person name="Mondo S."/>
            <person name="Nolan M."/>
            <person name="Ohm R."/>
            <person name="Pangilinan J."/>
            <person name="Park H.-J."/>
            <person name="Ramirez L."/>
            <person name="Alfaro M."/>
            <person name="Sun H."/>
            <person name="Tritt A."/>
            <person name="Yoshinaga Y."/>
            <person name="Zwiers L.-H."/>
            <person name="Turgeon B."/>
            <person name="Goodwin S."/>
            <person name="Spatafora J."/>
            <person name="Crous P."/>
            <person name="Grigoriev I."/>
        </authorList>
    </citation>
    <scope>NUCLEOTIDE SEQUENCE</scope>
    <source>
        <strain evidence="2">CBS 116005</strain>
    </source>
</reference>
<name>A0A6G1LKP0_9PEZI</name>
<keyword evidence="1" id="KW-0472">Membrane</keyword>